<organism evidence="2 3">
    <name type="scientific">Xanthobacter agilis</name>
    <dbReference type="NCBI Taxonomy" id="47492"/>
    <lineage>
        <taxon>Bacteria</taxon>
        <taxon>Pseudomonadati</taxon>
        <taxon>Pseudomonadota</taxon>
        <taxon>Alphaproteobacteria</taxon>
        <taxon>Hyphomicrobiales</taxon>
        <taxon>Xanthobacteraceae</taxon>
        <taxon>Xanthobacter</taxon>
    </lineage>
</organism>
<reference evidence="2 3" key="1">
    <citation type="submission" date="2023-07" db="EMBL/GenBank/DDBJ databases">
        <title>Genomic Encyclopedia of Type Strains, Phase IV (KMG-IV): sequencing the most valuable type-strain genomes for metagenomic binning, comparative biology and taxonomic classification.</title>
        <authorList>
            <person name="Goeker M."/>
        </authorList>
    </citation>
    <scope>NUCLEOTIDE SEQUENCE [LARGE SCALE GENOMIC DNA]</scope>
    <source>
        <strain evidence="2 3">DSM 3770</strain>
    </source>
</reference>
<evidence type="ECO:0000259" key="1">
    <source>
        <dbReference type="Pfam" id="PF00117"/>
    </source>
</evidence>
<dbReference type="EMBL" id="JAUSVY010000009">
    <property type="protein sequence ID" value="MDQ0506723.1"/>
    <property type="molecule type" value="Genomic_DNA"/>
</dbReference>
<evidence type="ECO:0000313" key="3">
    <source>
        <dbReference type="Proteomes" id="UP001241747"/>
    </source>
</evidence>
<protein>
    <submittedName>
        <fullName evidence="2">GMP synthase-like glutamine amidotransferase</fullName>
    </submittedName>
</protein>
<dbReference type="Gene3D" id="3.40.50.880">
    <property type="match status" value="1"/>
</dbReference>
<dbReference type="RefSeq" id="WP_237345389.1">
    <property type="nucleotide sequence ID" value="NZ_JABWGX010000009.1"/>
</dbReference>
<feature type="domain" description="Glutamine amidotransferase" evidence="1">
    <location>
        <begin position="66"/>
        <end position="207"/>
    </location>
</feature>
<dbReference type="PROSITE" id="PS51273">
    <property type="entry name" value="GATASE_TYPE_1"/>
    <property type="match status" value="1"/>
</dbReference>
<dbReference type="CDD" id="cd01741">
    <property type="entry name" value="GATase1_1"/>
    <property type="match status" value="1"/>
</dbReference>
<dbReference type="PANTHER" id="PTHR42695:SF5">
    <property type="entry name" value="GLUTAMINE AMIDOTRANSFERASE YLR126C-RELATED"/>
    <property type="match status" value="1"/>
</dbReference>
<dbReference type="PRINTS" id="PR00096">
    <property type="entry name" value="GATASE"/>
</dbReference>
<comment type="caution">
    <text evidence="2">The sequence shown here is derived from an EMBL/GenBank/DDBJ whole genome shotgun (WGS) entry which is preliminary data.</text>
</comment>
<gene>
    <name evidence="2" type="ORF">QOZ94_003537</name>
</gene>
<dbReference type="InterPro" id="IPR029062">
    <property type="entry name" value="Class_I_gatase-like"/>
</dbReference>
<proteinExistence type="predicted"/>
<evidence type="ECO:0000313" key="2">
    <source>
        <dbReference type="EMBL" id="MDQ0506723.1"/>
    </source>
</evidence>
<keyword evidence="3" id="KW-1185">Reference proteome</keyword>
<dbReference type="InterPro" id="IPR017926">
    <property type="entry name" value="GATASE"/>
</dbReference>
<dbReference type="PRINTS" id="PR00097">
    <property type="entry name" value="ANTSNTHASEII"/>
</dbReference>
<name>A0ABU0LHX3_XANAG</name>
<dbReference type="PANTHER" id="PTHR42695">
    <property type="entry name" value="GLUTAMINE AMIDOTRANSFERASE YLR126C-RELATED"/>
    <property type="match status" value="1"/>
</dbReference>
<dbReference type="InterPro" id="IPR044992">
    <property type="entry name" value="ChyE-like"/>
</dbReference>
<accession>A0ABU0LHX3</accession>
<dbReference type="SUPFAM" id="SSF52317">
    <property type="entry name" value="Class I glutamine amidotransferase-like"/>
    <property type="match status" value="1"/>
</dbReference>
<dbReference type="Pfam" id="PF00117">
    <property type="entry name" value="GATase"/>
    <property type="match status" value="1"/>
</dbReference>
<dbReference type="Proteomes" id="UP001241747">
    <property type="component" value="Unassembled WGS sequence"/>
</dbReference>
<sequence length="253" mass="26982">MMTRPTLLFISQFAAAGTYDKAIWRRVQGEDDETIPFKAMLDSLGVGDALNVRAVRAHEGEPLPDDLDAIDAVVLGGSFASVGDGHPWQQAIAAFLKEWRATGKPLFGICGGHQIMATVLGGRVERAPTPHVGSLPVTRTEAGIRHPLFTGFDDASPFFFGNFDSVVEPPPGAVILATRPGLPAAAIDHGGGWLSVQFHPESTADRMATCLLVIDPAQASAYSFIPGCERMVLNFLRFAGLVDDTGADRAERA</sequence>